<gene>
    <name evidence="1" type="ORF">PIB30_061007</name>
</gene>
<name>A0ABU6RL27_9FABA</name>
<dbReference type="Proteomes" id="UP001341840">
    <property type="component" value="Unassembled WGS sequence"/>
</dbReference>
<dbReference type="EMBL" id="JASCZI010030755">
    <property type="protein sequence ID" value="MED6124655.1"/>
    <property type="molecule type" value="Genomic_DNA"/>
</dbReference>
<accession>A0ABU6RL27</accession>
<keyword evidence="2" id="KW-1185">Reference proteome</keyword>
<sequence length="147" mass="16367">MSACCSCVISVTPRRGVYKPGAMLSLSSYEVLHDGKTLMGSLFGGLKQKTHVPILLKRYMDKIHVGSPPPLSLTQPPPPRSLPFSMGNQVAFIQKLSNLVAIMQHTTAIWLRLSRTWETLNLPLCLSQRTKGQLQPAAAERRRKLFQ</sequence>
<organism evidence="1 2">
    <name type="scientific">Stylosanthes scabra</name>
    <dbReference type="NCBI Taxonomy" id="79078"/>
    <lineage>
        <taxon>Eukaryota</taxon>
        <taxon>Viridiplantae</taxon>
        <taxon>Streptophyta</taxon>
        <taxon>Embryophyta</taxon>
        <taxon>Tracheophyta</taxon>
        <taxon>Spermatophyta</taxon>
        <taxon>Magnoliopsida</taxon>
        <taxon>eudicotyledons</taxon>
        <taxon>Gunneridae</taxon>
        <taxon>Pentapetalae</taxon>
        <taxon>rosids</taxon>
        <taxon>fabids</taxon>
        <taxon>Fabales</taxon>
        <taxon>Fabaceae</taxon>
        <taxon>Papilionoideae</taxon>
        <taxon>50 kb inversion clade</taxon>
        <taxon>dalbergioids sensu lato</taxon>
        <taxon>Dalbergieae</taxon>
        <taxon>Pterocarpus clade</taxon>
        <taxon>Stylosanthes</taxon>
    </lineage>
</organism>
<evidence type="ECO:0000313" key="2">
    <source>
        <dbReference type="Proteomes" id="UP001341840"/>
    </source>
</evidence>
<proteinExistence type="predicted"/>
<evidence type="ECO:0000313" key="1">
    <source>
        <dbReference type="EMBL" id="MED6124655.1"/>
    </source>
</evidence>
<protein>
    <submittedName>
        <fullName evidence="1">Uncharacterized protein</fullName>
    </submittedName>
</protein>
<comment type="caution">
    <text evidence="1">The sequence shown here is derived from an EMBL/GenBank/DDBJ whole genome shotgun (WGS) entry which is preliminary data.</text>
</comment>
<reference evidence="1 2" key="1">
    <citation type="journal article" date="2023" name="Plants (Basel)">
        <title>Bridging the Gap: Combining Genomics and Transcriptomics Approaches to Understand Stylosanthes scabra, an Orphan Legume from the Brazilian Caatinga.</title>
        <authorList>
            <person name="Ferreira-Neto J.R.C."/>
            <person name="da Silva M.D."/>
            <person name="Binneck E."/>
            <person name="de Melo N.F."/>
            <person name="da Silva R.H."/>
            <person name="de Melo A.L.T.M."/>
            <person name="Pandolfi V."/>
            <person name="Bustamante F.O."/>
            <person name="Brasileiro-Vidal A.C."/>
            <person name="Benko-Iseppon A.M."/>
        </authorList>
    </citation>
    <scope>NUCLEOTIDE SEQUENCE [LARGE SCALE GENOMIC DNA]</scope>
    <source>
        <tissue evidence="1">Leaves</tissue>
    </source>
</reference>